<dbReference type="AlphaFoldDB" id="A0A2V1GWT4"/>
<comment type="caution">
    <text evidence="1">The sequence shown here is derived from an EMBL/GenBank/DDBJ whole genome shotgun (WGS) entry which is preliminary data.</text>
</comment>
<proteinExistence type="predicted"/>
<protein>
    <submittedName>
        <fullName evidence="1">Uncharacterized protein</fullName>
    </submittedName>
</protein>
<name>A0A2V1GWT4_9GAMM</name>
<accession>A0A2V1GWT4</accession>
<keyword evidence="2" id="KW-1185">Reference proteome</keyword>
<dbReference type="Proteomes" id="UP000244906">
    <property type="component" value="Unassembled WGS sequence"/>
</dbReference>
<organism evidence="1 2">
    <name type="scientific">Pelagibaculum spongiae</name>
    <dbReference type="NCBI Taxonomy" id="2080658"/>
    <lineage>
        <taxon>Bacteria</taxon>
        <taxon>Pseudomonadati</taxon>
        <taxon>Pseudomonadota</taxon>
        <taxon>Gammaproteobacteria</taxon>
        <taxon>Oceanospirillales</taxon>
        <taxon>Pelagibaculum</taxon>
    </lineage>
</organism>
<evidence type="ECO:0000313" key="1">
    <source>
        <dbReference type="EMBL" id="PVZ65387.1"/>
    </source>
</evidence>
<gene>
    <name evidence="1" type="ORF">DC094_18060</name>
</gene>
<sequence>MPFAGIINFCEGEGSRILQNVSANCKGIVGLACFSIDMHESFRFFTEVIVNAYHLIIDTVMKTD</sequence>
<evidence type="ECO:0000313" key="2">
    <source>
        <dbReference type="Proteomes" id="UP000244906"/>
    </source>
</evidence>
<reference evidence="1 2" key="1">
    <citation type="submission" date="2018-04" db="EMBL/GenBank/DDBJ databases">
        <title>Thalassorhabdus spongiae gen. nov., sp. nov., isolated from a marine sponge in South-West Iceland.</title>
        <authorList>
            <person name="Knobloch S."/>
            <person name="Daussin A."/>
            <person name="Johannsson R."/>
            <person name="Marteinsson V.T."/>
        </authorList>
    </citation>
    <scope>NUCLEOTIDE SEQUENCE [LARGE SCALE GENOMIC DNA]</scope>
    <source>
        <strain evidence="1 2">Hp12</strain>
    </source>
</reference>
<dbReference type="EMBL" id="QDDL01000010">
    <property type="protein sequence ID" value="PVZ65387.1"/>
    <property type="molecule type" value="Genomic_DNA"/>
</dbReference>